<evidence type="ECO:0000313" key="2">
    <source>
        <dbReference type="Proteomes" id="UP000607559"/>
    </source>
</evidence>
<name>A0A8J2U7E0_9BACT</name>
<dbReference type="EMBL" id="BMJC01000001">
    <property type="protein sequence ID" value="GGA84065.1"/>
    <property type="molecule type" value="Genomic_DNA"/>
</dbReference>
<gene>
    <name evidence="1" type="ORF">GCM10011511_04030</name>
</gene>
<organism evidence="1 2">
    <name type="scientific">Puia dinghuensis</name>
    <dbReference type="NCBI Taxonomy" id="1792502"/>
    <lineage>
        <taxon>Bacteria</taxon>
        <taxon>Pseudomonadati</taxon>
        <taxon>Bacteroidota</taxon>
        <taxon>Chitinophagia</taxon>
        <taxon>Chitinophagales</taxon>
        <taxon>Chitinophagaceae</taxon>
        <taxon>Puia</taxon>
    </lineage>
</organism>
<sequence>MNSNKPVATAFLARNTISYKKFLTMQFKKFTLVAISAVTALFLLTTSCKKSNTNSAAISANVGGVGFSSSVTTAWYSTDSTIFELGGYSINNHDTVVMSIIIQPPFTLNTAISSNATGFPVAIDYYHLNGKDYYAGYGTGHASLTVTSLDSTNHKIAGNFTGTLYNTLANNDSVVVTNGNFNTSYIVQP</sequence>
<proteinExistence type="predicted"/>
<evidence type="ECO:0000313" key="1">
    <source>
        <dbReference type="EMBL" id="GGA84065.1"/>
    </source>
</evidence>
<accession>A0A8J2U7E0</accession>
<keyword evidence="2" id="KW-1185">Reference proteome</keyword>
<reference evidence="1" key="2">
    <citation type="submission" date="2020-09" db="EMBL/GenBank/DDBJ databases">
        <authorList>
            <person name="Sun Q."/>
            <person name="Zhou Y."/>
        </authorList>
    </citation>
    <scope>NUCLEOTIDE SEQUENCE</scope>
    <source>
        <strain evidence="1">CGMCC 1.15448</strain>
    </source>
</reference>
<dbReference type="AlphaFoldDB" id="A0A8J2U7E0"/>
<comment type="caution">
    <text evidence="1">The sequence shown here is derived from an EMBL/GenBank/DDBJ whole genome shotgun (WGS) entry which is preliminary data.</text>
</comment>
<protein>
    <submittedName>
        <fullName evidence="1">Uncharacterized protein</fullName>
    </submittedName>
</protein>
<dbReference type="Proteomes" id="UP000607559">
    <property type="component" value="Unassembled WGS sequence"/>
</dbReference>
<reference evidence="1" key="1">
    <citation type="journal article" date="2014" name="Int. J. Syst. Evol. Microbiol.">
        <title>Complete genome sequence of Corynebacterium casei LMG S-19264T (=DSM 44701T), isolated from a smear-ripened cheese.</title>
        <authorList>
            <consortium name="US DOE Joint Genome Institute (JGI-PGF)"/>
            <person name="Walter F."/>
            <person name="Albersmeier A."/>
            <person name="Kalinowski J."/>
            <person name="Ruckert C."/>
        </authorList>
    </citation>
    <scope>NUCLEOTIDE SEQUENCE</scope>
    <source>
        <strain evidence="1">CGMCC 1.15448</strain>
    </source>
</reference>